<keyword evidence="7 8" id="KW-0378">Hydrolase</keyword>
<evidence type="ECO:0000256" key="4">
    <source>
        <dbReference type="ARBA" id="ARBA00022722"/>
    </source>
</evidence>
<sequence length="287" mass="32428">MSDKALRCFRLSRSGIPDRKRPLMLGIDEAGRGPVLGPMVFGGFVCAMDEHAEKVLKAEIGVNDSKKLTANKRYSMFLQLNEPQREFAICAEILTPRFISYNMLRRDACNLNQLSHNAAISIIKHFTSRGYNVKQVYLDAVGPCDKYEAKLKAIFPGVNFTAASKADSKYTAVSAASIVAKVIRDDIIEAWFKDSEEPVQIGSGYPGDPVTKNLLSSTIDKTFGFSEIVRYSWATTKNILDDSSKVTPFDWYDPDENEDDDVRHRRRKMLEDTQLAPFRTIKRIREL</sequence>
<evidence type="ECO:0000256" key="9">
    <source>
        <dbReference type="RuleBase" id="RU003515"/>
    </source>
</evidence>
<dbReference type="AlphaFoldDB" id="A0AAD8LGC8"/>
<dbReference type="InterPro" id="IPR036397">
    <property type="entry name" value="RNaseH_sf"/>
</dbReference>
<comment type="function">
    <text evidence="9">Endonuclease that specifically degrades the RNA of RNA-DNA hybrids.</text>
</comment>
<comment type="cofactor">
    <cofactor evidence="8">
        <name>Mn(2+)</name>
        <dbReference type="ChEBI" id="CHEBI:29035"/>
    </cofactor>
    <cofactor evidence="8">
        <name>Mg(2+)</name>
        <dbReference type="ChEBI" id="CHEBI:18420"/>
    </cofactor>
    <text evidence="8">Manganese or magnesium. Binds 1 divalent metal ion per monomer in the absence of substrate. May bind a second metal ion after substrate binding.</text>
</comment>
<name>A0AAD8LGC8_BABGI</name>
<keyword evidence="12" id="KW-1185">Reference proteome</keyword>
<evidence type="ECO:0000256" key="2">
    <source>
        <dbReference type="ARBA" id="ARBA00001946"/>
    </source>
</evidence>
<organism evidence="11 12">
    <name type="scientific">Babesia gibsoni</name>
    <dbReference type="NCBI Taxonomy" id="33632"/>
    <lineage>
        <taxon>Eukaryota</taxon>
        <taxon>Sar</taxon>
        <taxon>Alveolata</taxon>
        <taxon>Apicomplexa</taxon>
        <taxon>Aconoidasida</taxon>
        <taxon>Piroplasmida</taxon>
        <taxon>Babesiidae</taxon>
        <taxon>Babesia</taxon>
    </lineage>
</organism>
<dbReference type="GO" id="GO:0046872">
    <property type="term" value="F:metal ion binding"/>
    <property type="evidence" value="ECO:0007669"/>
    <property type="project" value="UniProtKB-KW"/>
</dbReference>
<dbReference type="Gene3D" id="3.30.420.10">
    <property type="entry name" value="Ribonuclease H-like superfamily/Ribonuclease H"/>
    <property type="match status" value="1"/>
</dbReference>
<gene>
    <name evidence="11" type="ORF">BgAZ_500210</name>
</gene>
<dbReference type="InterPro" id="IPR023160">
    <property type="entry name" value="RNase_HII_hlx-loop-hlx_cap_dom"/>
</dbReference>
<dbReference type="Proteomes" id="UP001230268">
    <property type="component" value="Unassembled WGS sequence"/>
</dbReference>
<evidence type="ECO:0000259" key="10">
    <source>
        <dbReference type="PROSITE" id="PS51975"/>
    </source>
</evidence>
<evidence type="ECO:0000256" key="6">
    <source>
        <dbReference type="ARBA" id="ARBA00022759"/>
    </source>
</evidence>
<evidence type="ECO:0000313" key="12">
    <source>
        <dbReference type="Proteomes" id="UP001230268"/>
    </source>
</evidence>
<keyword evidence="6 8" id="KW-0255">Endonuclease</keyword>
<dbReference type="GO" id="GO:0003723">
    <property type="term" value="F:RNA binding"/>
    <property type="evidence" value="ECO:0007669"/>
    <property type="project" value="UniProtKB-UniRule"/>
</dbReference>
<comment type="caution">
    <text evidence="11">The sequence shown here is derived from an EMBL/GenBank/DDBJ whole genome shotgun (WGS) entry which is preliminary data.</text>
</comment>
<dbReference type="InterPro" id="IPR004649">
    <property type="entry name" value="RNase_H2_suA"/>
</dbReference>
<evidence type="ECO:0000256" key="3">
    <source>
        <dbReference type="ARBA" id="ARBA00007058"/>
    </source>
</evidence>
<accession>A0AAD8LGC8</accession>
<dbReference type="PANTHER" id="PTHR10954">
    <property type="entry name" value="RIBONUCLEASE H2 SUBUNIT A"/>
    <property type="match status" value="1"/>
</dbReference>
<dbReference type="GO" id="GO:0006298">
    <property type="term" value="P:mismatch repair"/>
    <property type="evidence" value="ECO:0007669"/>
    <property type="project" value="TreeGrafter"/>
</dbReference>
<evidence type="ECO:0000256" key="8">
    <source>
        <dbReference type="PROSITE-ProRule" id="PRU01319"/>
    </source>
</evidence>
<dbReference type="FunFam" id="3.30.420.10:FF:000016">
    <property type="entry name" value="Ribonuclease"/>
    <property type="match status" value="1"/>
</dbReference>
<feature type="binding site" evidence="8">
    <location>
        <position position="29"/>
    </location>
    <ligand>
        <name>a divalent metal cation</name>
        <dbReference type="ChEBI" id="CHEBI:60240"/>
    </ligand>
</feature>
<feature type="domain" description="RNase H type-2" evidence="10">
    <location>
        <begin position="22"/>
        <end position="245"/>
    </location>
</feature>
<dbReference type="FunFam" id="1.10.10.460:FF:000001">
    <property type="entry name" value="Ribonuclease"/>
    <property type="match status" value="1"/>
</dbReference>
<comment type="similarity">
    <text evidence="3">Belongs to the RNase HII family. Eukaryotic subfamily.</text>
</comment>
<dbReference type="Gene3D" id="1.10.10.460">
    <property type="entry name" value="Ribonuclease hii. Domain 2"/>
    <property type="match status" value="1"/>
</dbReference>
<dbReference type="GO" id="GO:0032299">
    <property type="term" value="C:ribonuclease H2 complex"/>
    <property type="evidence" value="ECO:0007669"/>
    <property type="project" value="TreeGrafter"/>
</dbReference>
<comment type="catalytic activity">
    <reaction evidence="1 8 9">
        <text>Endonucleolytic cleavage to 5'-phosphomonoester.</text>
        <dbReference type="EC" id="3.1.26.4"/>
    </reaction>
</comment>
<dbReference type="SUPFAM" id="SSF53098">
    <property type="entry name" value="Ribonuclease H-like"/>
    <property type="match status" value="1"/>
</dbReference>
<dbReference type="PROSITE" id="PS51975">
    <property type="entry name" value="RNASE_H_2"/>
    <property type="match status" value="1"/>
</dbReference>
<dbReference type="InterPro" id="IPR024567">
    <property type="entry name" value="RNase_HII/HIII_dom"/>
</dbReference>
<dbReference type="EMBL" id="JAVEPI010000005">
    <property type="protein sequence ID" value="KAK1441689.1"/>
    <property type="molecule type" value="Genomic_DNA"/>
</dbReference>
<evidence type="ECO:0000256" key="5">
    <source>
        <dbReference type="ARBA" id="ARBA00022723"/>
    </source>
</evidence>
<dbReference type="CDD" id="cd07181">
    <property type="entry name" value="RNase_HII_eukaryota_like"/>
    <property type="match status" value="1"/>
</dbReference>
<comment type="cofactor">
    <cofactor evidence="2">
        <name>Mg(2+)</name>
        <dbReference type="ChEBI" id="CHEBI:18420"/>
    </cofactor>
</comment>
<feature type="binding site" evidence="8">
    <location>
        <position position="28"/>
    </location>
    <ligand>
        <name>a divalent metal cation</name>
        <dbReference type="ChEBI" id="CHEBI:60240"/>
    </ligand>
</feature>
<keyword evidence="4 8" id="KW-0540">Nuclease</keyword>
<protein>
    <recommendedName>
        <fullName evidence="9">Ribonuclease</fullName>
        <ecNumber evidence="9">3.1.26.4</ecNumber>
    </recommendedName>
</protein>
<evidence type="ECO:0000256" key="1">
    <source>
        <dbReference type="ARBA" id="ARBA00000077"/>
    </source>
</evidence>
<proteinExistence type="inferred from homology"/>
<dbReference type="NCBIfam" id="TIGR00729">
    <property type="entry name" value="ribonuclease HII"/>
    <property type="match status" value="1"/>
</dbReference>
<dbReference type="InterPro" id="IPR012337">
    <property type="entry name" value="RNaseH-like_sf"/>
</dbReference>
<dbReference type="Pfam" id="PF01351">
    <property type="entry name" value="RNase_HII"/>
    <property type="match status" value="1"/>
</dbReference>
<dbReference type="InterPro" id="IPR001352">
    <property type="entry name" value="RNase_HII/HIII"/>
</dbReference>
<dbReference type="EC" id="3.1.26.4" evidence="9"/>
<evidence type="ECO:0000313" key="11">
    <source>
        <dbReference type="EMBL" id="KAK1441689.1"/>
    </source>
</evidence>
<reference evidence="11" key="1">
    <citation type="submission" date="2023-08" db="EMBL/GenBank/DDBJ databases">
        <title>Draft sequence of the Babesia gibsoni genome.</title>
        <authorList>
            <person name="Yamagishi J.Y."/>
            <person name="Xuan X.X."/>
        </authorList>
    </citation>
    <scope>NUCLEOTIDE SEQUENCE</scope>
    <source>
        <strain evidence="11">Azabu</strain>
    </source>
</reference>
<feature type="binding site" evidence="8">
    <location>
        <position position="139"/>
    </location>
    <ligand>
        <name>a divalent metal cation</name>
        <dbReference type="ChEBI" id="CHEBI:60240"/>
    </ligand>
</feature>
<dbReference type="GO" id="GO:0043137">
    <property type="term" value="P:DNA replication, removal of RNA primer"/>
    <property type="evidence" value="ECO:0007669"/>
    <property type="project" value="TreeGrafter"/>
</dbReference>
<evidence type="ECO:0000256" key="7">
    <source>
        <dbReference type="ARBA" id="ARBA00022801"/>
    </source>
</evidence>
<dbReference type="GO" id="GO:0004523">
    <property type="term" value="F:RNA-DNA hybrid ribonuclease activity"/>
    <property type="evidence" value="ECO:0007669"/>
    <property type="project" value="UniProtKB-UniRule"/>
</dbReference>
<dbReference type="PANTHER" id="PTHR10954:SF7">
    <property type="entry name" value="RIBONUCLEASE H2 SUBUNIT A"/>
    <property type="match status" value="1"/>
</dbReference>
<keyword evidence="5 8" id="KW-0479">Metal-binding</keyword>